<dbReference type="InterPro" id="IPR036390">
    <property type="entry name" value="WH_DNA-bd_sf"/>
</dbReference>
<dbReference type="GO" id="GO:0003700">
    <property type="term" value="F:DNA-binding transcription factor activity"/>
    <property type="evidence" value="ECO:0007669"/>
    <property type="project" value="InterPro"/>
</dbReference>
<reference evidence="5" key="1">
    <citation type="submission" date="2021-04" db="EMBL/GenBank/DDBJ databases">
        <title>Complete genome sequence for Sulfitobacter sp. strain JK7-1.</title>
        <authorList>
            <person name="Park S.-J."/>
        </authorList>
    </citation>
    <scope>NUCLEOTIDE SEQUENCE</scope>
    <source>
        <strain evidence="5">JK7-1</strain>
    </source>
</reference>
<evidence type="ECO:0000313" key="6">
    <source>
        <dbReference type="Proteomes" id="UP000683291"/>
    </source>
</evidence>
<dbReference type="AlphaFoldDB" id="A0A975JDB1"/>
<dbReference type="EMBL" id="CP073581">
    <property type="protein sequence ID" value="QUJ76374.1"/>
    <property type="molecule type" value="Genomic_DNA"/>
</dbReference>
<protein>
    <submittedName>
        <fullName evidence="5">MarR family transcriptional regulator</fullName>
    </submittedName>
</protein>
<proteinExistence type="predicted"/>
<dbReference type="SUPFAM" id="SSF46785">
    <property type="entry name" value="Winged helix' DNA-binding domain"/>
    <property type="match status" value="1"/>
</dbReference>
<keyword evidence="6" id="KW-1185">Reference proteome</keyword>
<gene>
    <name evidence="5" type="ORF">KDD17_16030</name>
</gene>
<dbReference type="PRINTS" id="PR00598">
    <property type="entry name" value="HTHMARR"/>
</dbReference>
<dbReference type="RefSeq" id="WP_212704572.1">
    <property type="nucleotide sequence ID" value="NZ_CP073581.1"/>
</dbReference>
<evidence type="ECO:0000313" key="5">
    <source>
        <dbReference type="EMBL" id="QUJ76374.1"/>
    </source>
</evidence>
<dbReference type="GO" id="GO:0003677">
    <property type="term" value="F:DNA binding"/>
    <property type="evidence" value="ECO:0007669"/>
    <property type="project" value="UniProtKB-KW"/>
</dbReference>
<dbReference type="KEGG" id="sual:KDD17_16030"/>
<keyword evidence="1" id="KW-0805">Transcription regulation</keyword>
<keyword evidence="2" id="KW-0238">DNA-binding</keyword>
<dbReference type="SMART" id="SM00347">
    <property type="entry name" value="HTH_MARR"/>
    <property type="match status" value="1"/>
</dbReference>
<dbReference type="PANTHER" id="PTHR42756:SF1">
    <property type="entry name" value="TRANSCRIPTIONAL REPRESSOR OF EMRAB OPERON"/>
    <property type="match status" value="1"/>
</dbReference>
<keyword evidence="3" id="KW-0804">Transcription</keyword>
<dbReference type="Gene3D" id="1.10.10.10">
    <property type="entry name" value="Winged helix-like DNA-binding domain superfamily/Winged helix DNA-binding domain"/>
    <property type="match status" value="1"/>
</dbReference>
<dbReference type="Pfam" id="PF01047">
    <property type="entry name" value="MarR"/>
    <property type="match status" value="1"/>
</dbReference>
<dbReference type="PROSITE" id="PS50995">
    <property type="entry name" value="HTH_MARR_2"/>
    <property type="match status" value="1"/>
</dbReference>
<organism evidence="5 6">
    <name type="scientific">Sulfitobacter albidus</name>
    <dbReference type="NCBI Taxonomy" id="2829501"/>
    <lineage>
        <taxon>Bacteria</taxon>
        <taxon>Pseudomonadati</taxon>
        <taxon>Pseudomonadota</taxon>
        <taxon>Alphaproteobacteria</taxon>
        <taxon>Rhodobacterales</taxon>
        <taxon>Roseobacteraceae</taxon>
        <taxon>Sulfitobacter</taxon>
    </lineage>
</organism>
<dbReference type="InterPro" id="IPR000835">
    <property type="entry name" value="HTH_MarR-typ"/>
</dbReference>
<evidence type="ECO:0000256" key="3">
    <source>
        <dbReference type="ARBA" id="ARBA00023163"/>
    </source>
</evidence>
<sequence length="143" mass="15884">MDGTRPHGDYRLDDQIGFLLRLASQRHGIIFQRLMRDGLTPTQFTTLIRVSEEGEISQNHLGRLAAMDVATIKGVVDRLKRKGLLQTRQDPGDKRRTSISLTQAGQSLIAELTAIGHSISDETLDPLTAQERATLVALLRKIT</sequence>
<dbReference type="InterPro" id="IPR036388">
    <property type="entry name" value="WH-like_DNA-bd_sf"/>
</dbReference>
<evidence type="ECO:0000259" key="4">
    <source>
        <dbReference type="PROSITE" id="PS50995"/>
    </source>
</evidence>
<dbReference type="PANTHER" id="PTHR42756">
    <property type="entry name" value="TRANSCRIPTIONAL REGULATOR, MARR"/>
    <property type="match status" value="1"/>
</dbReference>
<evidence type="ECO:0000256" key="1">
    <source>
        <dbReference type="ARBA" id="ARBA00023015"/>
    </source>
</evidence>
<name>A0A975JDB1_9RHOB</name>
<accession>A0A975JDB1</accession>
<evidence type="ECO:0000256" key="2">
    <source>
        <dbReference type="ARBA" id="ARBA00023125"/>
    </source>
</evidence>
<dbReference type="Proteomes" id="UP000683291">
    <property type="component" value="Chromosome 1"/>
</dbReference>
<feature type="domain" description="HTH marR-type" evidence="4">
    <location>
        <begin position="13"/>
        <end position="143"/>
    </location>
</feature>